<feature type="domain" description="Piwi" evidence="2">
    <location>
        <begin position="499"/>
        <end position="808"/>
    </location>
</feature>
<dbReference type="InterPro" id="IPR036085">
    <property type="entry name" value="PAZ_dom_sf"/>
</dbReference>
<dbReference type="Gene3D" id="3.40.50.2300">
    <property type="match status" value="1"/>
</dbReference>
<dbReference type="InterPro" id="IPR045246">
    <property type="entry name" value="Piwi_ago-like"/>
</dbReference>
<dbReference type="InterPro" id="IPR014811">
    <property type="entry name" value="ArgoL1"/>
</dbReference>
<keyword evidence="4" id="KW-1185">Reference proteome</keyword>
<evidence type="ECO:0000259" key="2">
    <source>
        <dbReference type="PROSITE" id="PS50822"/>
    </source>
</evidence>
<dbReference type="InterPro" id="IPR036397">
    <property type="entry name" value="RNaseH_sf"/>
</dbReference>
<feature type="domain" description="PAZ" evidence="1">
    <location>
        <begin position="219"/>
        <end position="333"/>
    </location>
</feature>
<dbReference type="SMART" id="SM01163">
    <property type="entry name" value="DUF1785"/>
    <property type="match status" value="1"/>
</dbReference>
<dbReference type="PROSITE" id="PS50822">
    <property type="entry name" value="PIWI"/>
    <property type="match status" value="1"/>
</dbReference>
<organism evidence="3 4">
    <name type="scientific">Obba rivulosa</name>
    <dbReference type="NCBI Taxonomy" id="1052685"/>
    <lineage>
        <taxon>Eukaryota</taxon>
        <taxon>Fungi</taxon>
        <taxon>Dikarya</taxon>
        <taxon>Basidiomycota</taxon>
        <taxon>Agaricomycotina</taxon>
        <taxon>Agaricomycetes</taxon>
        <taxon>Polyporales</taxon>
        <taxon>Gelatoporiaceae</taxon>
        <taxon>Obba</taxon>
    </lineage>
</organism>
<dbReference type="InterPro" id="IPR032474">
    <property type="entry name" value="Argonaute_N"/>
</dbReference>
<dbReference type="Pfam" id="PF16486">
    <property type="entry name" value="ArgoN"/>
    <property type="match status" value="1"/>
</dbReference>
<dbReference type="Gene3D" id="3.30.420.10">
    <property type="entry name" value="Ribonuclease H-like superfamily/Ribonuclease H"/>
    <property type="match status" value="1"/>
</dbReference>
<dbReference type="SUPFAM" id="SSF53098">
    <property type="entry name" value="Ribonuclease H-like"/>
    <property type="match status" value="1"/>
</dbReference>
<dbReference type="OrthoDB" id="10252740at2759"/>
<gene>
    <name evidence="3" type="ORF">OBBRIDRAFT_316491</name>
</gene>
<dbReference type="InterPro" id="IPR012337">
    <property type="entry name" value="RNaseH-like_sf"/>
</dbReference>
<dbReference type="Pfam" id="PF08699">
    <property type="entry name" value="ArgoL1"/>
    <property type="match status" value="1"/>
</dbReference>
<dbReference type="PROSITE" id="PS50821">
    <property type="entry name" value="PAZ"/>
    <property type="match status" value="1"/>
</dbReference>
<dbReference type="InterPro" id="IPR003165">
    <property type="entry name" value="Piwi"/>
</dbReference>
<dbReference type="Gene3D" id="2.170.260.10">
    <property type="entry name" value="paz domain"/>
    <property type="match status" value="1"/>
</dbReference>
<dbReference type="PANTHER" id="PTHR22891">
    <property type="entry name" value="EUKARYOTIC TRANSLATION INITIATION FACTOR 2C"/>
    <property type="match status" value="1"/>
</dbReference>
<dbReference type="EMBL" id="KV722355">
    <property type="protein sequence ID" value="OCH93381.1"/>
    <property type="molecule type" value="Genomic_DNA"/>
</dbReference>
<proteinExistence type="predicted"/>
<evidence type="ECO:0000313" key="4">
    <source>
        <dbReference type="Proteomes" id="UP000250043"/>
    </source>
</evidence>
<dbReference type="CDD" id="cd04657">
    <property type="entry name" value="Piwi_ago-like"/>
    <property type="match status" value="1"/>
</dbReference>
<dbReference type="AlphaFoldDB" id="A0A8E2J2M6"/>
<sequence length="855" mass="95332">MAQAVQAVIQHRSADQGPGTRGVRVNVFSNMFKLVRDYEMDFYQYHVAFVKAGTEVDTIGRRRAHALLYKLQLDRAEVFVSKGAYDGRKTIYFTQNIPSGTYDISDENDAAPRAGTSKLQVKLTQVAKFSSRDLITWAEAGRQDVINMLQIYLRQLPNIKYITPAHQRNYRVFYIAKSSVPLGGGLEAWRGVFQSVRPTLQGLAINVDVTTGVMIQGGPLPTVLMERFSLSNARQLDLRESDPLWKQIRQFLRGVIVKWGGKAKHERQMTINGLVPNVGDFEFERRGATAPEPITIKDYYYMTHGIALRHPHWPGVRSMSGTIVPMELCEVIPGQLYRGRIPEGGQATQVMLNMSKAKPPQRLGVITGATLGDTLNYSGTDLIHSGMRIHPDPTRVEARRLQAPRIMFQSEARVQAGRWNVARPQLQVFQPAAAPLWAVAIFVSDRYESSINQFAQNLVQCLTGLGVSVGSTWTTVRGTGQNARQTLDQLKQLSVKPSFVLAILPESAAEIKTIVKQWGDMMVGISTQCCRIDKVAQKARDNQYCNNVALKINAKLGGINSTAMTFVTTKWFGAKPTMVVGADIGHPSPGVRDRPSVSAVVGSMDRYLTTYTYSAKAQAPNQEFIDQLDVMMEQLIRDFHSNPANNCWPQRIIFFRDGLSEGQFERVARDELGLIQAAFQRIKELNGRPRVTYVVVTKRHHVRFFPQPNDMSNVARSGNCLPGLVVDTQITSPVYYDYFLQSQDGLQGTARPSHYTILCDENKMSVDDLQELSFALCHVYASATSSVSIPAPVYYADKVCTHVGAYHFNPRILGNAPSQDGATTSGDGDSRVNVQLWNEALGPNRTELRSKLFFL</sequence>
<reference evidence="3 4" key="1">
    <citation type="submission" date="2016-07" db="EMBL/GenBank/DDBJ databases">
        <title>Draft genome of the white-rot fungus Obba rivulosa 3A-2.</title>
        <authorList>
            <consortium name="DOE Joint Genome Institute"/>
            <person name="Miettinen O."/>
            <person name="Riley R."/>
            <person name="Acob R."/>
            <person name="Barry K."/>
            <person name="Cullen D."/>
            <person name="De Vries R."/>
            <person name="Hainaut M."/>
            <person name="Hatakka A."/>
            <person name="Henrissat B."/>
            <person name="Hilden K."/>
            <person name="Kuo R."/>
            <person name="Labutti K."/>
            <person name="Lipzen A."/>
            <person name="Makela M.R."/>
            <person name="Sandor L."/>
            <person name="Spatafora J.W."/>
            <person name="Grigoriev I.V."/>
            <person name="Hibbett D.S."/>
        </authorList>
    </citation>
    <scope>NUCLEOTIDE SEQUENCE [LARGE SCALE GENOMIC DNA]</scope>
    <source>
        <strain evidence="3 4">3A-2</strain>
    </source>
</reference>
<dbReference type="GO" id="GO:0003723">
    <property type="term" value="F:RNA binding"/>
    <property type="evidence" value="ECO:0007669"/>
    <property type="project" value="InterPro"/>
</dbReference>
<dbReference type="CDD" id="cd02846">
    <property type="entry name" value="PAZ_argonaute_like"/>
    <property type="match status" value="1"/>
</dbReference>
<evidence type="ECO:0000259" key="1">
    <source>
        <dbReference type="PROSITE" id="PS50821"/>
    </source>
</evidence>
<accession>A0A8E2J2M6</accession>
<dbReference type="Pfam" id="PF02170">
    <property type="entry name" value="PAZ"/>
    <property type="match status" value="1"/>
</dbReference>
<protein>
    <submittedName>
        <fullName evidence="3">Piwi-domain-containing protein</fullName>
    </submittedName>
</protein>
<dbReference type="Proteomes" id="UP000250043">
    <property type="component" value="Unassembled WGS sequence"/>
</dbReference>
<evidence type="ECO:0000313" key="3">
    <source>
        <dbReference type="EMBL" id="OCH93381.1"/>
    </source>
</evidence>
<dbReference type="SUPFAM" id="SSF101690">
    <property type="entry name" value="PAZ domain"/>
    <property type="match status" value="1"/>
</dbReference>
<dbReference type="Pfam" id="PF02171">
    <property type="entry name" value="Piwi"/>
    <property type="match status" value="1"/>
</dbReference>
<name>A0A8E2J2M6_9APHY</name>
<dbReference type="InterPro" id="IPR003100">
    <property type="entry name" value="PAZ_dom"/>
</dbReference>
<dbReference type="SMART" id="SM00950">
    <property type="entry name" value="Piwi"/>
    <property type="match status" value="1"/>
</dbReference>